<dbReference type="InterPro" id="IPR036388">
    <property type="entry name" value="WH-like_DNA-bd_sf"/>
</dbReference>
<dbReference type="Proteomes" id="UP000631114">
    <property type="component" value="Unassembled WGS sequence"/>
</dbReference>
<dbReference type="FunFam" id="1.10.10.10:FF:000503">
    <property type="entry name" value="Cullin-1"/>
    <property type="match status" value="1"/>
</dbReference>
<comment type="similarity">
    <text evidence="1 2 3">Belongs to the cullin family.</text>
</comment>
<dbReference type="FunFam" id="1.20.1310.10:FF:000020">
    <property type="entry name" value="Cullin-1, putative"/>
    <property type="match status" value="1"/>
</dbReference>
<dbReference type="PROSITE" id="PS50069">
    <property type="entry name" value="CULLIN_2"/>
    <property type="match status" value="1"/>
</dbReference>
<dbReference type="InterPro" id="IPR016159">
    <property type="entry name" value="Cullin_repeat-like_dom_sf"/>
</dbReference>
<protein>
    <recommendedName>
        <fullName evidence="4">Cullin family profile domain-containing protein</fullName>
    </recommendedName>
</protein>
<reference evidence="5 6" key="1">
    <citation type="submission" date="2020-10" db="EMBL/GenBank/DDBJ databases">
        <title>The Coptis chinensis genome and diversification of protoberbering-type alkaloids.</title>
        <authorList>
            <person name="Wang B."/>
            <person name="Shu S."/>
            <person name="Song C."/>
            <person name="Liu Y."/>
        </authorList>
    </citation>
    <scope>NUCLEOTIDE SEQUENCE [LARGE SCALE GENOMIC DNA]</scope>
    <source>
        <strain evidence="5">HL-2020</strain>
        <tissue evidence="5">Leaf</tissue>
    </source>
</reference>
<dbReference type="Pfam" id="PF10557">
    <property type="entry name" value="Cullin_Nedd8"/>
    <property type="match status" value="1"/>
</dbReference>
<dbReference type="Pfam" id="PF26557">
    <property type="entry name" value="Cullin_AB"/>
    <property type="match status" value="1"/>
</dbReference>
<dbReference type="SMART" id="SM00884">
    <property type="entry name" value="Cullin_Nedd8"/>
    <property type="match status" value="1"/>
</dbReference>
<dbReference type="InterPro" id="IPR059120">
    <property type="entry name" value="Cullin-like_AB"/>
</dbReference>
<evidence type="ECO:0000256" key="3">
    <source>
        <dbReference type="RuleBase" id="RU003829"/>
    </source>
</evidence>
<feature type="domain" description="Cullin family profile" evidence="4">
    <location>
        <begin position="256"/>
        <end position="487"/>
    </location>
</feature>
<dbReference type="Gene3D" id="3.30.230.130">
    <property type="entry name" value="Cullin, Chain C, Domain 2"/>
    <property type="match status" value="1"/>
</dbReference>
<evidence type="ECO:0000313" key="5">
    <source>
        <dbReference type="EMBL" id="KAF9604482.1"/>
    </source>
</evidence>
<dbReference type="AlphaFoldDB" id="A0A835HUI8"/>
<evidence type="ECO:0000259" key="4">
    <source>
        <dbReference type="PROSITE" id="PS50069"/>
    </source>
</evidence>
<dbReference type="SMART" id="SM00182">
    <property type="entry name" value="CULLIN"/>
    <property type="match status" value="1"/>
</dbReference>
<evidence type="ECO:0000256" key="2">
    <source>
        <dbReference type="PROSITE-ProRule" id="PRU00330"/>
    </source>
</evidence>
<gene>
    <name evidence="5" type="ORF">IFM89_006804</name>
</gene>
<evidence type="ECO:0000313" key="6">
    <source>
        <dbReference type="Proteomes" id="UP000631114"/>
    </source>
</evidence>
<dbReference type="InterPro" id="IPR016158">
    <property type="entry name" value="Cullin_homology"/>
</dbReference>
<accession>A0A835HUI8</accession>
<dbReference type="InterPro" id="IPR001373">
    <property type="entry name" value="Cullin_N"/>
</dbReference>
<proteinExistence type="inferred from homology"/>
<dbReference type="EMBL" id="JADFTS010000005">
    <property type="protein sequence ID" value="KAF9604482.1"/>
    <property type="molecule type" value="Genomic_DNA"/>
</dbReference>
<dbReference type="InterPro" id="IPR019559">
    <property type="entry name" value="Cullin_neddylation_domain"/>
</dbReference>
<dbReference type="OrthoDB" id="27073at2759"/>
<dbReference type="Pfam" id="PF00888">
    <property type="entry name" value="Cullin"/>
    <property type="match status" value="1"/>
</dbReference>
<evidence type="ECO:0000256" key="1">
    <source>
        <dbReference type="ARBA" id="ARBA00006019"/>
    </source>
</evidence>
<dbReference type="InterPro" id="IPR036390">
    <property type="entry name" value="WH_DNA-bd_sf"/>
</dbReference>
<organism evidence="5 6">
    <name type="scientific">Coptis chinensis</name>
    <dbReference type="NCBI Taxonomy" id="261450"/>
    <lineage>
        <taxon>Eukaryota</taxon>
        <taxon>Viridiplantae</taxon>
        <taxon>Streptophyta</taxon>
        <taxon>Embryophyta</taxon>
        <taxon>Tracheophyta</taxon>
        <taxon>Spermatophyta</taxon>
        <taxon>Magnoliopsida</taxon>
        <taxon>Ranunculales</taxon>
        <taxon>Ranunculaceae</taxon>
        <taxon>Coptidoideae</taxon>
        <taxon>Coptis</taxon>
    </lineage>
</organism>
<name>A0A835HUI8_9MAGN</name>
<keyword evidence="6" id="KW-1185">Reference proteome</keyword>
<dbReference type="GO" id="GO:0031625">
    <property type="term" value="F:ubiquitin protein ligase binding"/>
    <property type="evidence" value="ECO:0007669"/>
    <property type="project" value="InterPro"/>
</dbReference>
<dbReference type="GO" id="GO:0006511">
    <property type="term" value="P:ubiquitin-dependent protein catabolic process"/>
    <property type="evidence" value="ECO:0007669"/>
    <property type="project" value="InterPro"/>
</dbReference>
<dbReference type="Gene3D" id="1.10.10.10">
    <property type="entry name" value="Winged helix-like DNA-binding domain superfamily/Winged helix DNA-binding domain"/>
    <property type="match status" value="1"/>
</dbReference>
<dbReference type="SUPFAM" id="SSF46785">
    <property type="entry name" value="Winged helix' DNA-binding domain"/>
    <property type="match status" value="1"/>
</dbReference>
<dbReference type="FunFam" id="1.20.1310.10:FF:000001">
    <property type="entry name" value="Cullin 3"/>
    <property type="match status" value="1"/>
</dbReference>
<dbReference type="InterPro" id="IPR045093">
    <property type="entry name" value="Cullin"/>
</dbReference>
<dbReference type="InterPro" id="IPR036317">
    <property type="entry name" value="Cullin_homology_sf"/>
</dbReference>
<sequence length="613" mass="71053">MIANVFQVYEKVKGKAKEVILSLINQEREGDQIDRTAVKNVLSMFVELGVQAEPLKLYQTDFETFMLENTDAHYSRKASKHVSENTCAEYLFMAEECLRREKDRATYYLDASSESKLLEKTQHQLLYVHAKQILEKESSGLHVLLRDNKEEDLSRMFRLYSKIDKGLELISAIFKEHVSSVGLALIKEAADGTRDKKVENRGNAGLQEKVFVNKVIELHDKYLNHCNNCFMGNSLFHKALKEGFEAFLNKEIAGASIAELLSTFCDSFLQKGSEVEKLGEDVIEETIEKVVRLVAYIHEKDLFAEFSRKKLARRLLSDRSANIEHEKRLLSKLKQQFGTYFTSKMEGMVTDLTLARDLQLEFKNYIRDNPNETGGVDFSVTVLTTGFWPTYKSVDFNFPGEFFVCIDAFKTFYNCKTNQRKLNWIFSQGSCHLAGNFKKKKIELNLSTYQAATLLLFNTEERITFKEISNELKLPIEEMKRVLHSLSCGKYKILLKEPENNRIISADDVFVFNENFTDRMARIKIPLPNLEEKKKVIEDVDKERKYTIDAALVRIMKSRKVLGHQELVRECIEMLNRMFKPDVKIIKRRIEDLVGRDYLTRDEENANAYKYVA</sequence>
<dbReference type="SUPFAM" id="SSF75632">
    <property type="entry name" value="Cullin homology domain"/>
    <property type="match status" value="1"/>
</dbReference>
<dbReference type="Gene3D" id="1.20.1310.10">
    <property type="entry name" value="Cullin Repeats"/>
    <property type="match status" value="3"/>
</dbReference>
<dbReference type="PANTHER" id="PTHR11932">
    <property type="entry name" value="CULLIN"/>
    <property type="match status" value="1"/>
</dbReference>
<comment type="caution">
    <text evidence="5">The sequence shown here is derived from an EMBL/GenBank/DDBJ whole genome shotgun (WGS) entry which is preliminary data.</text>
</comment>
<dbReference type="SUPFAM" id="SSF74788">
    <property type="entry name" value="Cullin repeat-like"/>
    <property type="match status" value="1"/>
</dbReference>